<evidence type="ECO:0000313" key="3">
    <source>
        <dbReference type="Proteomes" id="UP001597344"/>
    </source>
</evidence>
<dbReference type="RefSeq" id="WP_378321082.1">
    <property type="nucleotide sequence ID" value="NZ_JBHUHY010000015.1"/>
</dbReference>
<comment type="caution">
    <text evidence="2">The sequence shown here is derived from an EMBL/GenBank/DDBJ whole genome shotgun (WGS) entry which is preliminary data.</text>
</comment>
<accession>A0ABW5AYI3</accession>
<keyword evidence="1" id="KW-1133">Transmembrane helix</keyword>
<feature type="transmembrane region" description="Helical" evidence="1">
    <location>
        <begin position="74"/>
        <end position="97"/>
    </location>
</feature>
<sequence length="431" mass="48734">MKQFKKILRSVQRKITELSHDIFRSIAFYPVLISFLFCVISICTLNVENLELVTKLKERASFLVVRDIETAKTILSTLIGGILSLTVFSFSMVMVVLNQASSNFSPRLLPGLISDKKHQIILGFYTGTILYTVIILMSLGSYSPSEGYSGFSTILAAIFGIICISLFVYFIHSISSAIQIDHIVDKIFAQSNKKLEEKINNQNSCDLSTSGWKVIYSEHSGYYQGIFISFVSDYFKNQENYIEIIPYESQYVWKGSPLMKIKEDIPADELRSLINSISFSQDKHKNDGYISGMLKLTEVAVRAMSPGINDPGTTTDVITKLGQLICKASQVYPKTFEENTENKIILIENTIIAEELMRILIQPIRHYAKNDSIVMFELAAALQYSVKNSKIVESNKKEIIKEIESLSTSIEQNIENENDRKPILEIINKNS</sequence>
<keyword evidence="1" id="KW-0472">Membrane</keyword>
<gene>
    <name evidence="2" type="ORF">ACFSJT_14820</name>
</gene>
<feature type="transmembrane region" description="Helical" evidence="1">
    <location>
        <begin position="151"/>
        <end position="171"/>
    </location>
</feature>
<keyword evidence="3" id="KW-1185">Reference proteome</keyword>
<feature type="transmembrane region" description="Helical" evidence="1">
    <location>
        <begin position="21"/>
        <end position="47"/>
    </location>
</feature>
<proteinExistence type="predicted"/>
<reference evidence="3" key="1">
    <citation type="journal article" date="2019" name="Int. J. Syst. Evol. Microbiol.">
        <title>The Global Catalogue of Microorganisms (GCM) 10K type strain sequencing project: providing services to taxonomists for standard genome sequencing and annotation.</title>
        <authorList>
            <consortium name="The Broad Institute Genomics Platform"/>
            <consortium name="The Broad Institute Genome Sequencing Center for Infectious Disease"/>
            <person name="Wu L."/>
            <person name="Ma J."/>
        </authorList>
    </citation>
    <scope>NUCLEOTIDE SEQUENCE [LARGE SCALE GENOMIC DNA]</scope>
    <source>
        <strain evidence="3">DT92</strain>
    </source>
</reference>
<keyword evidence="1" id="KW-0812">Transmembrane</keyword>
<dbReference type="Proteomes" id="UP001597344">
    <property type="component" value="Unassembled WGS sequence"/>
</dbReference>
<protein>
    <submittedName>
        <fullName evidence="2">DUF2254 domain-containing protein</fullName>
    </submittedName>
</protein>
<organism evidence="2 3">
    <name type="scientific">Aquimarina celericrescens</name>
    <dbReference type="NCBI Taxonomy" id="1964542"/>
    <lineage>
        <taxon>Bacteria</taxon>
        <taxon>Pseudomonadati</taxon>
        <taxon>Bacteroidota</taxon>
        <taxon>Flavobacteriia</taxon>
        <taxon>Flavobacteriales</taxon>
        <taxon>Flavobacteriaceae</taxon>
        <taxon>Aquimarina</taxon>
    </lineage>
</organism>
<evidence type="ECO:0000313" key="2">
    <source>
        <dbReference type="EMBL" id="MFD2188073.1"/>
    </source>
</evidence>
<evidence type="ECO:0000256" key="1">
    <source>
        <dbReference type="SAM" id="Phobius"/>
    </source>
</evidence>
<dbReference type="InterPro" id="IPR018723">
    <property type="entry name" value="DUF2254_membrane"/>
</dbReference>
<dbReference type="EMBL" id="JBHUHY010000015">
    <property type="protein sequence ID" value="MFD2188073.1"/>
    <property type="molecule type" value="Genomic_DNA"/>
</dbReference>
<name>A0ABW5AYI3_9FLAO</name>
<dbReference type="Pfam" id="PF10011">
    <property type="entry name" value="DUF2254"/>
    <property type="match status" value="1"/>
</dbReference>
<feature type="transmembrane region" description="Helical" evidence="1">
    <location>
        <begin position="118"/>
        <end position="139"/>
    </location>
</feature>